<evidence type="ECO:0000259" key="4">
    <source>
        <dbReference type="Pfam" id="PF01048"/>
    </source>
</evidence>
<feature type="domain" description="Nucleoside phosphorylase" evidence="4">
    <location>
        <begin position="36"/>
        <end position="215"/>
    </location>
</feature>
<dbReference type="GO" id="GO:0004731">
    <property type="term" value="F:purine-nucleoside phosphorylase activity"/>
    <property type="evidence" value="ECO:0007669"/>
    <property type="project" value="TreeGrafter"/>
</dbReference>
<dbReference type="Proteomes" id="UP000001299">
    <property type="component" value="Chromosome 1"/>
</dbReference>
<evidence type="ECO:0000256" key="2">
    <source>
        <dbReference type="ARBA" id="ARBA00021980"/>
    </source>
</evidence>
<name>E0RXU5_BUTPB</name>
<dbReference type="EC" id="2.4.2.3" evidence="1"/>
<dbReference type="GO" id="GO:0006152">
    <property type="term" value="P:purine nucleoside catabolic process"/>
    <property type="evidence" value="ECO:0007669"/>
    <property type="project" value="TreeGrafter"/>
</dbReference>
<proteinExistence type="predicted"/>
<dbReference type="PANTHER" id="PTHR43691">
    <property type="entry name" value="URIDINE PHOSPHORYLASE"/>
    <property type="match status" value="1"/>
</dbReference>
<dbReference type="InterPro" id="IPR000845">
    <property type="entry name" value="Nucleoside_phosphorylase_d"/>
</dbReference>
<organism evidence="5 6">
    <name type="scientific">Butyrivibrio proteoclasticus (strain ATCC 51982 / DSM 14932 / B316)</name>
    <name type="common">Clostridium proteoclasticum</name>
    <dbReference type="NCBI Taxonomy" id="515622"/>
    <lineage>
        <taxon>Bacteria</taxon>
        <taxon>Bacillati</taxon>
        <taxon>Bacillota</taxon>
        <taxon>Clostridia</taxon>
        <taxon>Lachnospirales</taxon>
        <taxon>Lachnospiraceae</taxon>
        <taxon>Butyrivibrio</taxon>
    </lineage>
</organism>
<dbReference type="CDD" id="cd09007">
    <property type="entry name" value="NP-I_spr0068"/>
    <property type="match status" value="1"/>
</dbReference>
<dbReference type="HOGENOM" id="CLU_068457_1_0_9"/>
<sequence>MIIDSFDNKSPAIINPVKKENRIKVDACIITFSHQIEKAVVEKYKATEIAALWCATGKTPVYLIERNGHRFAFYKTYVGAPITVGLLEDATIELDCEKFILFGGAGCLDKEIAHGKVMIPTAAYRDEGTSYHYAPAADYITIINSDIVAECMKANGIPFVQGKTWTTDSFYRETRNIFEKHKADGCISVEMECAAVQAVCDFRGLELYPFFTSGDLLDAPEWDERNKDNDDGGQHDAGHFNIALALAEYIA</sequence>
<dbReference type="GO" id="GO:0004850">
    <property type="term" value="F:uridine phosphorylase activity"/>
    <property type="evidence" value="ECO:0007669"/>
    <property type="project" value="UniProtKB-EC"/>
</dbReference>
<dbReference type="GO" id="GO:0005829">
    <property type="term" value="C:cytosol"/>
    <property type="evidence" value="ECO:0007669"/>
    <property type="project" value="TreeGrafter"/>
</dbReference>
<dbReference type="KEGG" id="bpb:bpr_I1937"/>
<comment type="catalytic activity">
    <reaction evidence="3">
        <text>uridine + phosphate = alpha-D-ribose 1-phosphate + uracil</text>
        <dbReference type="Rhea" id="RHEA:24388"/>
        <dbReference type="ChEBI" id="CHEBI:16704"/>
        <dbReference type="ChEBI" id="CHEBI:17568"/>
        <dbReference type="ChEBI" id="CHEBI:43474"/>
        <dbReference type="ChEBI" id="CHEBI:57720"/>
        <dbReference type="EC" id="2.4.2.3"/>
    </reaction>
</comment>
<dbReference type="Pfam" id="PF01048">
    <property type="entry name" value="PNP_UDP_1"/>
    <property type="match status" value="1"/>
</dbReference>
<dbReference type="RefSeq" id="WP_013281325.1">
    <property type="nucleotide sequence ID" value="NC_014387.1"/>
</dbReference>
<dbReference type="AlphaFoldDB" id="E0RXU5"/>
<dbReference type="STRING" id="515622.bpr_I1937"/>
<dbReference type="SUPFAM" id="SSF53167">
    <property type="entry name" value="Purine and uridine phosphorylases"/>
    <property type="match status" value="1"/>
</dbReference>
<protein>
    <recommendedName>
        <fullName evidence="2">Uridine phosphorylase</fullName>
        <ecNumber evidence="1">2.4.2.3</ecNumber>
    </recommendedName>
</protein>
<dbReference type="PANTHER" id="PTHR43691:SF11">
    <property type="entry name" value="FI09636P-RELATED"/>
    <property type="match status" value="1"/>
</dbReference>
<dbReference type="EMBL" id="CP001810">
    <property type="protein sequence ID" value="ADL34671.1"/>
    <property type="molecule type" value="Genomic_DNA"/>
</dbReference>
<evidence type="ECO:0000256" key="3">
    <source>
        <dbReference type="ARBA" id="ARBA00048447"/>
    </source>
</evidence>
<accession>E0RXU5</accession>
<reference evidence="5 6" key="1">
    <citation type="journal article" date="2010" name="PLoS ONE">
        <title>The glycobiome of the rumen bacterium Butyrivibrio proteoclasticus B316(T) highlights adaptation to a polysaccharide-rich environment.</title>
        <authorList>
            <person name="Kelly W.J."/>
            <person name="Leahy S.C."/>
            <person name="Altermann E."/>
            <person name="Yeoman C.J."/>
            <person name="Dunne J.C."/>
            <person name="Kong Z."/>
            <person name="Pacheco D.M."/>
            <person name="Li D."/>
            <person name="Noel S.J."/>
            <person name="Moon C.D."/>
            <person name="Cookson A.L."/>
            <person name="Attwood G.T."/>
        </authorList>
    </citation>
    <scope>NUCLEOTIDE SEQUENCE [LARGE SCALE GENOMIC DNA]</scope>
    <source>
        <strain evidence="6">ATCC 51982 / DSM 14932 / B316</strain>
    </source>
</reference>
<dbReference type="eggNOG" id="COG2820">
    <property type="taxonomic scope" value="Bacteria"/>
</dbReference>
<gene>
    <name evidence="5" type="ordered locus">bpr_I1937</name>
</gene>
<dbReference type="InterPro" id="IPR035994">
    <property type="entry name" value="Nucleoside_phosphorylase_sf"/>
</dbReference>
<dbReference type="Gene3D" id="3.40.50.1580">
    <property type="entry name" value="Nucleoside phosphorylase domain"/>
    <property type="match status" value="1"/>
</dbReference>
<evidence type="ECO:0000313" key="5">
    <source>
        <dbReference type="EMBL" id="ADL34671.1"/>
    </source>
</evidence>
<evidence type="ECO:0000313" key="6">
    <source>
        <dbReference type="Proteomes" id="UP000001299"/>
    </source>
</evidence>
<evidence type="ECO:0000256" key="1">
    <source>
        <dbReference type="ARBA" id="ARBA00011888"/>
    </source>
</evidence>
<keyword evidence="6" id="KW-1185">Reference proteome</keyword>